<keyword evidence="4" id="KW-1185">Reference proteome</keyword>
<evidence type="ECO:0000259" key="2">
    <source>
        <dbReference type="Pfam" id="PF18658"/>
    </source>
</evidence>
<name>A0ABY6LJW2_9ARAC</name>
<dbReference type="Pfam" id="PF18658">
    <property type="entry name" value="zf-C2H2_12"/>
    <property type="match status" value="1"/>
</dbReference>
<proteinExistence type="predicted"/>
<gene>
    <name evidence="3" type="ORF">LAZ67_19000798</name>
</gene>
<organism evidence="3 4">
    <name type="scientific">Cordylochernes scorpioides</name>
    <dbReference type="NCBI Taxonomy" id="51811"/>
    <lineage>
        <taxon>Eukaryota</taxon>
        <taxon>Metazoa</taxon>
        <taxon>Ecdysozoa</taxon>
        <taxon>Arthropoda</taxon>
        <taxon>Chelicerata</taxon>
        <taxon>Arachnida</taxon>
        <taxon>Pseudoscorpiones</taxon>
        <taxon>Cheliferoidea</taxon>
        <taxon>Chernetidae</taxon>
        <taxon>Cordylochernes</taxon>
    </lineage>
</organism>
<dbReference type="Pfam" id="PF13843">
    <property type="entry name" value="DDE_Tnp_1_7"/>
    <property type="match status" value="1"/>
</dbReference>
<dbReference type="EMBL" id="CP092881">
    <property type="protein sequence ID" value="UYV80581.1"/>
    <property type="molecule type" value="Genomic_DNA"/>
</dbReference>
<dbReference type="PANTHER" id="PTHR45913">
    <property type="entry name" value="EPM2A-INTERACTING PROTEIN 1"/>
    <property type="match status" value="1"/>
</dbReference>
<feature type="domain" description="PiggyBac transposable element-derived protein" evidence="1">
    <location>
        <begin position="533"/>
        <end position="785"/>
    </location>
</feature>
<evidence type="ECO:0000313" key="3">
    <source>
        <dbReference type="EMBL" id="UYV80581.1"/>
    </source>
</evidence>
<dbReference type="InterPro" id="IPR029526">
    <property type="entry name" value="PGBD"/>
</dbReference>
<dbReference type="Proteomes" id="UP001235939">
    <property type="component" value="Chromosome 19"/>
</dbReference>
<evidence type="ECO:0000259" key="1">
    <source>
        <dbReference type="Pfam" id="PF13843"/>
    </source>
</evidence>
<evidence type="ECO:0000313" key="4">
    <source>
        <dbReference type="Proteomes" id="UP001235939"/>
    </source>
</evidence>
<feature type="domain" description="SPIN-DOC-like zinc-finger" evidence="2">
    <location>
        <begin position="16"/>
        <end position="74"/>
    </location>
</feature>
<reference evidence="3 4" key="1">
    <citation type="submission" date="2022-01" db="EMBL/GenBank/DDBJ databases">
        <title>A chromosomal length assembly of Cordylochernes scorpioides.</title>
        <authorList>
            <person name="Zeh D."/>
            <person name="Zeh J."/>
        </authorList>
    </citation>
    <scope>NUCLEOTIDE SEQUENCE [LARGE SCALE GENOMIC DNA]</scope>
    <source>
        <strain evidence="3">IN4F17</strain>
        <tissue evidence="3">Whole Body</tissue>
    </source>
</reference>
<sequence>MEKKRKVDSECRKFKDQWNIQYFVIESSNKALCLICNESIAVLKEYNMKRHYETKHSQNYSKYTGIVRTVKFEALKRGLKSQQSLFTKVKTEQEAATRASFRVALEIAKRGKPFTDGEMIKECIIAVVEEMCPEKVNLLKTVSMSANTVARRVENIAENISSQLFDKNGHVEWFSLALDESTDVSDTAQVIHGTTTGTDIFKGVEMAINKKNLRWKNLKCITTDGGKNMSGKDKGVVALVSKAVENDGGSKPLVLHCIIHQQSLCGKCLDMSDVLKPVISTVNFIRSFGLNHRQFRQFIAEIGETDLPYHTALAFYVDLTKHVNELNLRLQGENQHLPDLYTNIKSFRMKLILFQSQLRSKCFSHFKTCEIFSHTTETEFPIDFAIETLSALKINFDTRFSDFDAIANQIKIFQNPFDADIETLAPELQMEMIDLQCSDIIKNKYENSSLLEFYKSLPLTQFDNLHKFARGLFSVFEEENNEDPSFNYYIGKDQKTKWKKALPPKNVRTCSENIITHLPGVKGEAKNAKSILDCWNLFIDDNILECIVTNTNIYIRNIQQNYSRERDANLTNLHEIKALLGIIYLLGVMKANKLNTDDAWARDSTGFELCRIAMSENRFRFLLRVIRFDDKATRNERLRQDKLAAVRLILDTFVKNCQKHYSPSEYITVDEKLDAFRGKYNFRQYIPSKHNKYGIKLFALVDSKMFYTCNLEIYSGKNPEGPYNVSNSPSDVVERLCEPIKGTGRNVTMHNWFTSYSLALKLLQQYRLRIVGTLKRNKKEIPSEFVISRDMMDEMTATYNCARNSRRWPMVIFYSLLNIGAINSQIIHFANGNTSKVKSRRHFLKTLSLDLIEEMVKVRTVSGKMPCEIKEKASDIFNLLEPGPSEKPKIGERHRCKKCQKEKKDRKTIQHCQYCFAFLSMTGHLKGFVALVRELSGDILVTHCFLHREALVTRYLPSELKIVLEQCVKMINYIKSRPLKSRLFTKLCQAMEAKYESLLLHTEVRWLSRGKVLSRVLELKDEMKMFFEQDKNYEFVLLLEDKIWCTKLAYLSDIFVIFNKINSSIQGPNENILTSTDKLVGFQKQITLWKKKAQEGNLERFESVPKDCYKDIKIIVIDHLTALEERIIHYFPKLDIQKYDWGPPPDQEGFFTDPPQLQGQEVPIYTRLCRREDGQGVVLQAMPEDPALQAMQDSRAEAGCAGWGRACRDSHTATSALCPEKAPRRREDQLMEMGMLT</sequence>
<protein>
    <submittedName>
        <fullName evidence="3">EPM2AIP1</fullName>
    </submittedName>
</protein>
<dbReference type="PANTHER" id="PTHR45913:SF5">
    <property type="entry name" value="GENERAL TRANSCRIPTION FACTOR II-I REPEAT DOMAIN-CONTAINING PROTEIN 2A-LIKE PROTEIN"/>
    <property type="match status" value="1"/>
</dbReference>
<dbReference type="InterPro" id="IPR040647">
    <property type="entry name" value="SPIN-DOC_Znf-C2H2"/>
</dbReference>
<accession>A0ABY6LJW2</accession>